<dbReference type="SUPFAM" id="SSF49764">
    <property type="entry name" value="HSP20-like chaperones"/>
    <property type="match status" value="1"/>
</dbReference>
<comment type="caution">
    <text evidence="4">The sequence shown here is derived from an EMBL/GenBank/DDBJ whole genome shotgun (WGS) entry which is preliminary data.</text>
</comment>
<evidence type="ECO:0000259" key="3">
    <source>
        <dbReference type="PROSITE" id="PS51203"/>
    </source>
</evidence>
<dbReference type="GO" id="GO:0051131">
    <property type="term" value="P:chaperone-mediated protein complex assembly"/>
    <property type="evidence" value="ECO:0007669"/>
    <property type="project" value="TreeGrafter"/>
</dbReference>
<dbReference type="InterPro" id="IPR045250">
    <property type="entry name" value="p23-like"/>
</dbReference>
<reference evidence="4" key="1">
    <citation type="submission" date="2019-06" db="EMBL/GenBank/DDBJ databases">
        <authorList>
            <person name="Zheng W."/>
        </authorList>
    </citation>
    <scope>NUCLEOTIDE SEQUENCE</scope>
    <source>
        <strain evidence="4">QDHG01</strain>
    </source>
</reference>
<keyword evidence="5" id="KW-1185">Reference proteome</keyword>
<feature type="compositionally biased region" description="Basic and acidic residues" evidence="2">
    <location>
        <begin position="165"/>
        <end position="191"/>
    </location>
</feature>
<gene>
    <name evidence="4" type="ORF">FGO68_gene13104</name>
</gene>
<dbReference type="GO" id="GO:0051879">
    <property type="term" value="F:Hsp90 protein binding"/>
    <property type="evidence" value="ECO:0007669"/>
    <property type="project" value="InterPro"/>
</dbReference>
<feature type="region of interest" description="Disordered" evidence="2">
    <location>
        <begin position="115"/>
        <end position="198"/>
    </location>
</feature>
<protein>
    <recommendedName>
        <fullName evidence="3">CS domain-containing protein</fullName>
    </recommendedName>
</protein>
<dbReference type="PANTHER" id="PTHR22932:SF1">
    <property type="entry name" value="CO-CHAPERONE PROTEIN DAF-41"/>
    <property type="match status" value="1"/>
</dbReference>
<dbReference type="GO" id="GO:0006457">
    <property type="term" value="P:protein folding"/>
    <property type="evidence" value="ECO:0007669"/>
    <property type="project" value="TreeGrafter"/>
</dbReference>
<dbReference type="GO" id="GO:0005634">
    <property type="term" value="C:nucleus"/>
    <property type="evidence" value="ECO:0007669"/>
    <property type="project" value="TreeGrafter"/>
</dbReference>
<evidence type="ECO:0000313" key="5">
    <source>
        <dbReference type="Proteomes" id="UP000785679"/>
    </source>
</evidence>
<dbReference type="FunFam" id="2.60.40.790:FF:000039">
    <property type="entry name" value="CS domain containing protein"/>
    <property type="match status" value="1"/>
</dbReference>
<evidence type="ECO:0000256" key="1">
    <source>
        <dbReference type="ARBA" id="ARBA00025733"/>
    </source>
</evidence>
<accession>A0A8J8NKJ3</accession>
<evidence type="ECO:0000256" key="2">
    <source>
        <dbReference type="SAM" id="MobiDB-lite"/>
    </source>
</evidence>
<dbReference type="AlphaFoldDB" id="A0A8J8NKJ3"/>
<dbReference type="GO" id="GO:0005829">
    <property type="term" value="C:cytosol"/>
    <property type="evidence" value="ECO:0007669"/>
    <property type="project" value="TreeGrafter"/>
</dbReference>
<dbReference type="CDD" id="cd06465">
    <property type="entry name" value="p23_hB-ind1_like"/>
    <property type="match status" value="1"/>
</dbReference>
<dbReference type="PANTHER" id="PTHR22932">
    <property type="entry name" value="TELOMERASE-BINDING PROTEIN P23 HSP90 CO-CHAPERONE"/>
    <property type="match status" value="1"/>
</dbReference>
<feature type="compositionally biased region" description="Acidic residues" evidence="2">
    <location>
        <begin position="154"/>
        <end position="164"/>
    </location>
</feature>
<dbReference type="EMBL" id="RRYP01013972">
    <property type="protein sequence ID" value="TNV76224.1"/>
    <property type="molecule type" value="Genomic_DNA"/>
</dbReference>
<evidence type="ECO:0000313" key="4">
    <source>
        <dbReference type="EMBL" id="TNV76224.1"/>
    </source>
</evidence>
<dbReference type="InterPro" id="IPR007052">
    <property type="entry name" value="CS_dom"/>
</dbReference>
<dbReference type="Pfam" id="PF04969">
    <property type="entry name" value="CS"/>
    <property type="match status" value="1"/>
</dbReference>
<dbReference type="OrthoDB" id="1564555at2759"/>
<sequence>MAAAASQTLFPEIKWAQRKDRVFITIELADFENHKIDLNAEGQLKFQAESHGHTYAFDFALFEEVNMDESKWNTKGRNIILNIVKKDEDASYWPRLTKEKIKNTHIQADWSKWVDEDEEDEAKPLGDDWNQDNMNAFGGGGMPGMGGMGGMDGGDSDDEEEEEEHEHVHGEHCDHGHEQEGAEKNADLGDLDKEEEAQ</sequence>
<organism evidence="4 5">
    <name type="scientific">Halteria grandinella</name>
    <dbReference type="NCBI Taxonomy" id="5974"/>
    <lineage>
        <taxon>Eukaryota</taxon>
        <taxon>Sar</taxon>
        <taxon>Alveolata</taxon>
        <taxon>Ciliophora</taxon>
        <taxon>Intramacronucleata</taxon>
        <taxon>Spirotrichea</taxon>
        <taxon>Stichotrichia</taxon>
        <taxon>Sporadotrichida</taxon>
        <taxon>Halteriidae</taxon>
        <taxon>Halteria</taxon>
    </lineage>
</organism>
<name>A0A8J8NKJ3_HALGN</name>
<proteinExistence type="inferred from homology"/>
<comment type="similarity">
    <text evidence="1">Belongs to the p23/wos2 family.</text>
</comment>
<dbReference type="GO" id="GO:0051087">
    <property type="term" value="F:protein-folding chaperone binding"/>
    <property type="evidence" value="ECO:0007669"/>
    <property type="project" value="TreeGrafter"/>
</dbReference>
<dbReference type="Proteomes" id="UP000785679">
    <property type="component" value="Unassembled WGS sequence"/>
</dbReference>
<dbReference type="Gene3D" id="2.60.40.790">
    <property type="match status" value="1"/>
</dbReference>
<feature type="compositionally biased region" description="Gly residues" evidence="2">
    <location>
        <begin position="137"/>
        <end position="153"/>
    </location>
</feature>
<dbReference type="PROSITE" id="PS51203">
    <property type="entry name" value="CS"/>
    <property type="match status" value="1"/>
</dbReference>
<feature type="domain" description="CS" evidence="3">
    <location>
        <begin position="8"/>
        <end position="97"/>
    </location>
</feature>
<dbReference type="InterPro" id="IPR008978">
    <property type="entry name" value="HSP20-like_chaperone"/>
</dbReference>